<dbReference type="SUPFAM" id="SSF51905">
    <property type="entry name" value="FAD/NAD(P)-binding domain"/>
    <property type="match status" value="2"/>
</dbReference>
<feature type="domain" description="PurM-like N-terminal" evidence="6">
    <location>
        <begin position="416"/>
        <end position="524"/>
    </location>
</feature>
<keyword evidence="10" id="KW-1185">Reference proteome</keyword>
<dbReference type="Gene3D" id="3.30.1330.10">
    <property type="entry name" value="PurM-like, N-terminal domain"/>
    <property type="match status" value="1"/>
</dbReference>
<feature type="domain" description="PurM-like C-terminal" evidence="7">
    <location>
        <begin position="535"/>
        <end position="706"/>
    </location>
</feature>
<keyword evidence="2" id="KW-0547">Nucleotide-binding</keyword>
<evidence type="ECO:0000256" key="4">
    <source>
        <dbReference type="ARBA" id="ARBA00022840"/>
    </source>
</evidence>
<keyword evidence="5" id="KW-0711">Selenium</keyword>
<keyword evidence="1 9" id="KW-0808">Transferase</keyword>
<dbReference type="GO" id="GO:0004756">
    <property type="term" value="F:selenide, water dikinase activity"/>
    <property type="evidence" value="ECO:0007669"/>
    <property type="project" value="UniProtKB-EC"/>
</dbReference>
<dbReference type="InterPro" id="IPR023753">
    <property type="entry name" value="FAD/NAD-binding_dom"/>
</dbReference>
<dbReference type="PANTHER" id="PTHR10256">
    <property type="entry name" value="SELENIDE, WATER DIKINASE"/>
    <property type="match status" value="1"/>
</dbReference>
<dbReference type="Pfam" id="PF02769">
    <property type="entry name" value="AIRS_C"/>
    <property type="match status" value="1"/>
</dbReference>
<evidence type="ECO:0000313" key="10">
    <source>
        <dbReference type="Proteomes" id="UP001193501"/>
    </source>
</evidence>
<name>A0AAE5BXA4_9RHOB</name>
<evidence type="ECO:0000256" key="2">
    <source>
        <dbReference type="ARBA" id="ARBA00022741"/>
    </source>
</evidence>
<feature type="domain" description="FAD/NAD(P)-binding" evidence="8">
    <location>
        <begin position="11"/>
        <end position="284"/>
    </location>
</feature>
<evidence type="ECO:0000259" key="8">
    <source>
        <dbReference type="Pfam" id="PF07992"/>
    </source>
</evidence>
<dbReference type="NCBIfam" id="TIGR03169">
    <property type="entry name" value="Nterm_to_SelD"/>
    <property type="match status" value="1"/>
</dbReference>
<organism evidence="9 10">
    <name type="scientific">Stagnihabitans tardus</name>
    <dbReference type="NCBI Taxonomy" id="2699202"/>
    <lineage>
        <taxon>Bacteria</taxon>
        <taxon>Pseudomonadati</taxon>
        <taxon>Pseudomonadota</taxon>
        <taxon>Alphaproteobacteria</taxon>
        <taxon>Rhodobacterales</taxon>
        <taxon>Paracoccaceae</taxon>
        <taxon>Stagnihabitans</taxon>
    </lineage>
</organism>
<dbReference type="Pfam" id="PF00586">
    <property type="entry name" value="AIRS"/>
    <property type="match status" value="1"/>
</dbReference>
<dbReference type="InterPro" id="IPR036188">
    <property type="entry name" value="FAD/NAD-bd_sf"/>
</dbReference>
<protein>
    <submittedName>
        <fullName evidence="9">Selenide, water dikinase SelD</fullName>
        <ecNumber evidence="9">2.7.9.3</ecNumber>
    </submittedName>
</protein>
<evidence type="ECO:0000256" key="3">
    <source>
        <dbReference type="ARBA" id="ARBA00022777"/>
    </source>
</evidence>
<dbReference type="NCBIfam" id="TIGR00476">
    <property type="entry name" value="selD"/>
    <property type="match status" value="1"/>
</dbReference>
<dbReference type="InterPro" id="IPR017584">
    <property type="entry name" value="Pyridine_nucleo_diS_OxRdtase_N"/>
</dbReference>
<dbReference type="InterPro" id="IPR036676">
    <property type="entry name" value="PurM-like_C_sf"/>
</dbReference>
<dbReference type="PANTHER" id="PTHR10256:SF0">
    <property type="entry name" value="INACTIVE SELENIDE, WATER DIKINASE-LIKE PROTEIN-RELATED"/>
    <property type="match status" value="1"/>
</dbReference>
<dbReference type="InterPro" id="IPR010918">
    <property type="entry name" value="PurM-like_C_dom"/>
</dbReference>
<dbReference type="CDD" id="cd02195">
    <property type="entry name" value="SelD"/>
    <property type="match status" value="1"/>
</dbReference>
<comment type="caution">
    <text evidence="9">The sequence shown here is derived from an EMBL/GenBank/DDBJ whole genome shotgun (WGS) entry which is preliminary data.</text>
</comment>
<dbReference type="EC" id="2.7.9.3" evidence="9"/>
<sequence length="711" mass="73148">MPPEPLPLVQDLVLIGGGHSHALVARAWAMAPLPGVALTLINPAPVAPYTGMLPGLIAGHYRRDEILIDLVRLARRAGARLILDRVTGIDRAARLIRLEGRPPLPYDLASIDIGISSDLPGLSTHAAKPLGTYAEAWEAFVAHAPRDPRIVIIGAGLGGVELALASSHRLPGAKVTLIDRGAPLKGLAAREALLAELRAQGVELLQGTPSEALPGALRLEDGRVIGSDFTLSVAGGRPQAWLEETGLALHQGFIAVDARLQTSDPLIFATGDCAHMTHDPRPKAGVFAVRAAPVLLENLKASLTGAPLKEFRPQKDYLKLVSLGGKRALADKWGMRAKGAWAWGLKDRIDRRFMAMFGAVPEAAAPVVPPVRGLAEALGPRPLCGGCGAKLGAEALRALSQTLPAPQRAEVLSGPGDDAAVVKVVGGVQVLTTDHLRAFCLDPRLMGRLVAIHALGDVWAMGATPQVALAQVILPRLSETLQARRLSEVMGGAAEVFASAGADVVGGHTSQGSELTVGFTVTGLAMRATGKGGAREGDALILTKPLGSGTILAAEMAMLAPKGVMLGEIVATCWEAMGQAQGAASAVLAPHAHAMTDVTGFGLAGHLLEMLEASGLAARLDLGALPLMAGAEALAAMGAGSSLEPANRAAVLGRVRGADLTSPRARLIFDPQTCGGLLASVPASLAPGLAEALGAWVIGEVVAGEPGIVLV</sequence>
<evidence type="ECO:0000259" key="6">
    <source>
        <dbReference type="Pfam" id="PF00586"/>
    </source>
</evidence>
<dbReference type="Proteomes" id="UP001193501">
    <property type="component" value="Unassembled WGS sequence"/>
</dbReference>
<evidence type="ECO:0000256" key="1">
    <source>
        <dbReference type="ARBA" id="ARBA00022679"/>
    </source>
</evidence>
<dbReference type="InterPro" id="IPR016188">
    <property type="entry name" value="PurM-like_N"/>
</dbReference>
<dbReference type="InterPro" id="IPR036921">
    <property type="entry name" value="PurM-like_N_sf"/>
</dbReference>
<dbReference type="InterPro" id="IPR004536">
    <property type="entry name" value="SPS/SelD"/>
</dbReference>
<proteinExistence type="predicted"/>
<evidence type="ECO:0000313" key="9">
    <source>
        <dbReference type="EMBL" id="NBZ89118.1"/>
    </source>
</evidence>
<dbReference type="SUPFAM" id="SSF56042">
    <property type="entry name" value="PurM C-terminal domain-like"/>
    <property type="match status" value="1"/>
</dbReference>
<keyword evidence="4" id="KW-0067">ATP-binding</keyword>
<evidence type="ECO:0000259" key="7">
    <source>
        <dbReference type="Pfam" id="PF02769"/>
    </source>
</evidence>
<dbReference type="SUPFAM" id="SSF55326">
    <property type="entry name" value="PurM N-terminal domain-like"/>
    <property type="match status" value="1"/>
</dbReference>
<keyword evidence="3" id="KW-0418">Kinase</keyword>
<gene>
    <name evidence="9" type="primary">selD</name>
    <name evidence="9" type="ORF">GV832_16135</name>
</gene>
<evidence type="ECO:0000256" key="5">
    <source>
        <dbReference type="ARBA" id="ARBA00023266"/>
    </source>
</evidence>
<dbReference type="Gene3D" id="3.50.50.100">
    <property type="match status" value="1"/>
</dbReference>
<dbReference type="GO" id="GO:0005737">
    <property type="term" value="C:cytoplasm"/>
    <property type="evidence" value="ECO:0007669"/>
    <property type="project" value="TreeGrafter"/>
</dbReference>
<accession>A0AAE5BXA4</accession>
<reference evidence="9" key="1">
    <citation type="submission" date="2020-01" db="EMBL/GenBank/DDBJ databases">
        <authorList>
            <person name="Chen W.-M."/>
        </authorList>
    </citation>
    <scope>NUCLEOTIDE SEQUENCE</scope>
    <source>
        <strain evidence="9">CYK-10</strain>
    </source>
</reference>
<dbReference type="GO" id="GO:0005524">
    <property type="term" value="F:ATP binding"/>
    <property type="evidence" value="ECO:0007669"/>
    <property type="project" value="UniProtKB-KW"/>
</dbReference>
<dbReference type="PRINTS" id="PR00368">
    <property type="entry name" value="FADPNR"/>
</dbReference>
<dbReference type="GO" id="GO:0016491">
    <property type="term" value="F:oxidoreductase activity"/>
    <property type="evidence" value="ECO:0007669"/>
    <property type="project" value="InterPro"/>
</dbReference>
<dbReference type="EMBL" id="JAABNR010000017">
    <property type="protein sequence ID" value="NBZ89118.1"/>
    <property type="molecule type" value="Genomic_DNA"/>
</dbReference>
<dbReference type="AlphaFoldDB" id="A0AAE5BXA4"/>
<dbReference type="Pfam" id="PF07992">
    <property type="entry name" value="Pyr_redox_2"/>
    <property type="match status" value="1"/>
</dbReference>
<dbReference type="Gene3D" id="3.90.650.10">
    <property type="entry name" value="PurM-like C-terminal domain"/>
    <property type="match status" value="1"/>
</dbReference>
<dbReference type="GO" id="GO:0016260">
    <property type="term" value="P:selenocysteine biosynthetic process"/>
    <property type="evidence" value="ECO:0007669"/>
    <property type="project" value="TreeGrafter"/>
</dbReference>